<dbReference type="GO" id="GO:0005886">
    <property type="term" value="C:plasma membrane"/>
    <property type="evidence" value="ECO:0007669"/>
    <property type="project" value="UniProtKB-SubCell"/>
</dbReference>
<dbReference type="PIRSF" id="PIRSF001267">
    <property type="entry name" value="Pyrophosphatase_GppA_Ppx"/>
    <property type="match status" value="1"/>
</dbReference>
<dbReference type="EMBL" id="CP034759">
    <property type="protein sequence ID" value="QBG37147.1"/>
    <property type="molecule type" value="Genomic_DNA"/>
</dbReference>
<dbReference type="CDD" id="cd24053">
    <property type="entry name" value="ASKHA_NBD_EcPPX-GppA-like"/>
    <property type="match status" value="1"/>
</dbReference>
<proteinExistence type="inferred from homology"/>
<dbReference type="GO" id="GO:0004309">
    <property type="term" value="F:exopolyphosphatase activity"/>
    <property type="evidence" value="ECO:0007669"/>
    <property type="project" value="UniProtKB-EC"/>
</dbReference>
<evidence type="ECO:0000256" key="10">
    <source>
        <dbReference type="ARBA" id="ARBA00047607"/>
    </source>
</evidence>
<dbReference type="Proteomes" id="UP000290244">
    <property type="component" value="Chromosome"/>
</dbReference>
<comment type="subcellular location">
    <subcellularLocation>
        <location evidence="2">Cell membrane</location>
        <topology evidence="2">Peripheral membrane protein</topology>
    </subcellularLocation>
</comment>
<evidence type="ECO:0000313" key="14">
    <source>
        <dbReference type="Proteomes" id="UP000290244"/>
    </source>
</evidence>
<evidence type="ECO:0000256" key="5">
    <source>
        <dbReference type="ARBA" id="ARBA00012451"/>
    </source>
</evidence>
<accession>A0A4P6PBW5</accession>
<dbReference type="FunFam" id="3.30.420.40:FF:000023">
    <property type="entry name" value="Guanosine-5'-triphosphate,3'-diphosphate pyrophosphatase"/>
    <property type="match status" value="1"/>
</dbReference>
<dbReference type="SUPFAM" id="SSF53067">
    <property type="entry name" value="Actin-like ATPase domain"/>
    <property type="match status" value="2"/>
</dbReference>
<dbReference type="InterPro" id="IPR043129">
    <property type="entry name" value="ATPase_NBD"/>
</dbReference>
<dbReference type="NCBIfam" id="TIGR03706">
    <property type="entry name" value="exo_poly_only"/>
    <property type="match status" value="1"/>
</dbReference>
<evidence type="ECO:0000256" key="9">
    <source>
        <dbReference type="ARBA" id="ARBA00023136"/>
    </source>
</evidence>
<dbReference type="InterPro" id="IPR050273">
    <property type="entry name" value="GppA/Ppx_hydrolase"/>
</dbReference>
<evidence type="ECO:0000256" key="8">
    <source>
        <dbReference type="ARBA" id="ARBA00022801"/>
    </source>
</evidence>
<dbReference type="InterPro" id="IPR003695">
    <property type="entry name" value="Ppx_GppA_N"/>
</dbReference>
<feature type="domain" description="Ppx/GppA phosphatase N-terminal" evidence="11">
    <location>
        <begin position="34"/>
        <end position="312"/>
    </location>
</feature>
<comment type="similarity">
    <text evidence="3">Belongs to the GppA/Ppx family.</text>
</comment>
<dbReference type="InterPro" id="IPR022371">
    <property type="entry name" value="Exopolyphosphatase"/>
</dbReference>
<comment type="catalytic activity">
    <reaction evidence="10">
        <text>[phosphate](n) + H2O = [phosphate](n-1) + phosphate + H(+)</text>
        <dbReference type="Rhea" id="RHEA:21528"/>
        <dbReference type="Rhea" id="RHEA-COMP:9859"/>
        <dbReference type="Rhea" id="RHEA-COMP:14279"/>
        <dbReference type="ChEBI" id="CHEBI:15377"/>
        <dbReference type="ChEBI" id="CHEBI:15378"/>
        <dbReference type="ChEBI" id="CHEBI:16838"/>
        <dbReference type="ChEBI" id="CHEBI:43474"/>
        <dbReference type="EC" id="3.6.1.11"/>
    </reaction>
</comment>
<evidence type="ECO:0000259" key="12">
    <source>
        <dbReference type="Pfam" id="PF21447"/>
    </source>
</evidence>
<dbReference type="Pfam" id="PF21447">
    <property type="entry name" value="Ppx-GppA_III"/>
    <property type="match status" value="1"/>
</dbReference>
<comment type="subunit">
    <text evidence="4">Homodimer.</text>
</comment>
<sequence>MSKMTTNANFAATPDSHSKHYVAIDLGSNSFHMIVAREQGGCLQIVHRQKQQVRLGAGLSSDNLLNQAAIDNALDCLKEFKQSIENLADISVRIVATYALRKAKNSDDFIEQAKKVIPYPIDIISGQMEAELIYNGVAHTQPIRGKTLIVDIGGGSTEFVIGNKFFPQLADSLDMGCISYYQQFFKSGVISADMMKAAQQDAEEKLQAIADKYRKCSWKMALGTSGSIKVISQIMLALYGDEKISAKRLKRLVKQLILWGHSNNLPLHCIEEQRRPLIAGAVAILSACFKQLNIQHITFSQGGVREGVLYQLSDLRTDIDTRERTINNLVKLHHIDQRFSQSVQAQIHTFIEQLNNTAIALTPDEITLLMWSAQLHEIGISINAKKRHRHGAYIIEHSDMPGFSETEQRTIAAMVSHHRAKIKFKFKAENYSISNSRLKLLIQLLRLAILFTQGRVQTKPTPANIQFHDTSLAIATSEQQQLNKKLINEVQMQQDAGLSLTLYQMK</sequence>
<dbReference type="RefSeq" id="WP_130603815.1">
    <property type="nucleotide sequence ID" value="NZ_CP034759.1"/>
</dbReference>
<keyword evidence="7" id="KW-1003">Cell membrane</keyword>
<dbReference type="GO" id="GO:0006798">
    <property type="term" value="P:polyphosphate catabolic process"/>
    <property type="evidence" value="ECO:0007669"/>
    <property type="project" value="TreeGrafter"/>
</dbReference>
<dbReference type="Pfam" id="PF02541">
    <property type="entry name" value="Ppx-GppA"/>
    <property type="match status" value="1"/>
</dbReference>
<dbReference type="KEGG" id="lsd:EMK97_16130"/>
<name>A0A4P6PBW5_9GAMM</name>
<organism evidence="13 14">
    <name type="scientific">Litorilituus sediminis</name>
    <dbReference type="NCBI Taxonomy" id="718192"/>
    <lineage>
        <taxon>Bacteria</taxon>
        <taxon>Pseudomonadati</taxon>
        <taxon>Pseudomonadota</taxon>
        <taxon>Gammaproteobacteria</taxon>
        <taxon>Alteromonadales</taxon>
        <taxon>Colwelliaceae</taxon>
        <taxon>Litorilituus</taxon>
    </lineage>
</organism>
<dbReference type="Gene3D" id="3.30.420.150">
    <property type="entry name" value="Exopolyphosphatase. Domain 2"/>
    <property type="match status" value="1"/>
</dbReference>
<feature type="domain" description="Ppx/GppA phosphatase C-terminal" evidence="12">
    <location>
        <begin position="322"/>
        <end position="482"/>
    </location>
</feature>
<dbReference type="PANTHER" id="PTHR30005">
    <property type="entry name" value="EXOPOLYPHOSPHATASE"/>
    <property type="match status" value="1"/>
</dbReference>
<protein>
    <recommendedName>
        <fullName evidence="6">Exopolyphosphatase</fullName>
        <ecNumber evidence="5">3.6.1.11</ecNumber>
    </recommendedName>
</protein>
<reference evidence="13 14" key="1">
    <citation type="submission" date="2018-12" db="EMBL/GenBank/DDBJ databases">
        <title>Complete genome of Litorilituus sediminis.</title>
        <authorList>
            <person name="Liu A."/>
            <person name="Rong J."/>
        </authorList>
    </citation>
    <scope>NUCLEOTIDE SEQUENCE [LARGE SCALE GENOMIC DNA]</scope>
    <source>
        <strain evidence="13 14">JCM 17549</strain>
    </source>
</reference>
<comment type="cofactor">
    <cofactor evidence="1">
        <name>Mg(2+)</name>
        <dbReference type="ChEBI" id="CHEBI:18420"/>
    </cofactor>
</comment>
<dbReference type="PANTHER" id="PTHR30005:SF14">
    <property type="entry name" value="EXOPOLYPHOSPHATASE"/>
    <property type="match status" value="1"/>
</dbReference>
<keyword evidence="8 13" id="KW-0378">Hydrolase</keyword>
<dbReference type="InterPro" id="IPR030673">
    <property type="entry name" value="PyroPPase_GppA_Ppx"/>
</dbReference>
<dbReference type="EC" id="3.6.1.11" evidence="5"/>
<evidence type="ECO:0000313" key="13">
    <source>
        <dbReference type="EMBL" id="QBG37147.1"/>
    </source>
</evidence>
<dbReference type="OrthoDB" id="9793035at2"/>
<gene>
    <name evidence="13" type="primary">ppx</name>
    <name evidence="13" type="ORF">EMK97_16130</name>
</gene>
<keyword evidence="9" id="KW-0472">Membrane</keyword>
<evidence type="ECO:0000256" key="4">
    <source>
        <dbReference type="ARBA" id="ARBA00011738"/>
    </source>
</evidence>
<evidence type="ECO:0000256" key="3">
    <source>
        <dbReference type="ARBA" id="ARBA00007125"/>
    </source>
</evidence>
<dbReference type="InterPro" id="IPR048950">
    <property type="entry name" value="Ppx_GppA_C"/>
</dbReference>
<evidence type="ECO:0000256" key="2">
    <source>
        <dbReference type="ARBA" id="ARBA00004202"/>
    </source>
</evidence>
<evidence type="ECO:0000256" key="7">
    <source>
        <dbReference type="ARBA" id="ARBA00022475"/>
    </source>
</evidence>
<dbReference type="Gene3D" id="1.10.3210.10">
    <property type="entry name" value="Hypothetical protein af1432"/>
    <property type="match status" value="1"/>
</dbReference>
<dbReference type="AlphaFoldDB" id="A0A4P6PBW5"/>
<evidence type="ECO:0000256" key="6">
    <source>
        <dbReference type="ARBA" id="ARBA00020416"/>
    </source>
</evidence>
<keyword evidence="14" id="KW-1185">Reference proteome</keyword>
<dbReference type="SUPFAM" id="SSF109604">
    <property type="entry name" value="HD-domain/PDEase-like"/>
    <property type="match status" value="1"/>
</dbReference>
<dbReference type="Gene3D" id="3.30.420.40">
    <property type="match status" value="1"/>
</dbReference>
<evidence type="ECO:0000256" key="1">
    <source>
        <dbReference type="ARBA" id="ARBA00001946"/>
    </source>
</evidence>
<evidence type="ECO:0000259" key="11">
    <source>
        <dbReference type="Pfam" id="PF02541"/>
    </source>
</evidence>